<evidence type="ECO:0000256" key="4">
    <source>
        <dbReference type="SAM" id="SignalP"/>
    </source>
</evidence>
<evidence type="ECO:0000313" key="7">
    <source>
        <dbReference type="Proteomes" id="UP001497516"/>
    </source>
</evidence>
<protein>
    <recommendedName>
        <fullName evidence="5">Chitin-binding type-1 domain-containing protein</fullName>
    </recommendedName>
</protein>
<dbReference type="AlphaFoldDB" id="A0AAV2D1V3"/>
<feature type="domain" description="Chitin-binding type-1" evidence="5">
    <location>
        <begin position="60"/>
        <end position="103"/>
    </location>
</feature>
<comment type="caution">
    <text evidence="3">Lacks conserved residue(s) required for the propagation of feature annotation.</text>
</comment>
<proteinExistence type="predicted"/>
<keyword evidence="4" id="KW-0732">Signal</keyword>
<dbReference type="Pfam" id="PF00187">
    <property type="entry name" value="Chitin_bind_1"/>
    <property type="match status" value="1"/>
</dbReference>
<dbReference type="InterPro" id="IPR036861">
    <property type="entry name" value="Endochitinase-like_sf"/>
</dbReference>
<dbReference type="InterPro" id="IPR001002">
    <property type="entry name" value="Chitin-bd_1"/>
</dbReference>
<gene>
    <name evidence="6" type="ORF">LTRI10_LOCUS10040</name>
</gene>
<feature type="signal peptide" evidence="4">
    <location>
        <begin position="1"/>
        <end position="27"/>
    </location>
</feature>
<evidence type="ECO:0000256" key="3">
    <source>
        <dbReference type="PROSITE-ProRule" id="PRU00261"/>
    </source>
</evidence>
<dbReference type="SUPFAM" id="SSF57016">
    <property type="entry name" value="Plant lectins/antimicrobial peptides"/>
    <property type="match status" value="1"/>
</dbReference>
<dbReference type="SMART" id="SM00270">
    <property type="entry name" value="ChtBD1"/>
    <property type="match status" value="1"/>
</dbReference>
<dbReference type="Proteomes" id="UP001497516">
    <property type="component" value="Chromosome 10"/>
</dbReference>
<sequence>MEKPTMTTTLILSLMVTVLLATSYANARKLGGSTATSLITGRGFQFLAVNGTARIGNIDTGSCGGKKKISCEDGLCCSQFGYCGSVDEYCGDGCQSSYGECGSPGVDKSSPPPPEKQ</sequence>
<dbReference type="InterPro" id="IPR018371">
    <property type="entry name" value="Chitin-binding_1_CS"/>
</dbReference>
<reference evidence="6 7" key="1">
    <citation type="submission" date="2024-04" db="EMBL/GenBank/DDBJ databases">
        <authorList>
            <person name="Fracassetti M."/>
        </authorList>
    </citation>
    <scope>NUCLEOTIDE SEQUENCE [LARGE SCALE GENOMIC DNA]</scope>
</reference>
<dbReference type="Gene3D" id="3.30.60.10">
    <property type="entry name" value="Endochitinase-like"/>
    <property type="match status" value="1"/>
</dbReference>
<evidence type="ECO:0000259" key="5">
    <source>
        <dbReference type="PROSITE" id="PS50941"/>
    </source>
</evidence>
<evidence type="ECO:0000256" key="1">
    <source>
        <dbReference type="ARBA" id="ARBA00022669"/>
    </source>
</evidence>
<evidence type="ECO:0000256" key="2">
    <source>
        <dbReference type="ARBA" id="ARBA00023157"/>
    </source>
</evidence>
<name>A0AAV2D1V3_9ROSI</name>
<dbReference type="PRINTS" id="PR00451">
    <property type="entry name" value="CHITINBINDNG"/>
</dbReference>
<feature type="disulfide bond" evidence="3">
    <location>
        <begin position="76"/>
        <end position="90"/>
    </location>
</feature>
<evidence type="ECO:0000313" key="6">
    <source>
        <dbReference type="EMBL" id="CAL1363700.1"/>
    </source>
</evidence>
<dbReference type="PROSITE" id="PS50941">
    <property type="entry name" value="CHIT_BIND_I_2"/>
    <property type="match status" value="1"/>
</dbReference>
<keyword evidence="2 3" id="KW-1015">Disulfide bond</keyword>
<feature type="chain" id="PRO_5043651525" description="Chitin-binding type-1 domain-containing protein" evidence="4">
    <location>
        <begin position="28"/>
        <end position="117"/>
    </location>
</feature>
<dbReference type="PROSITE" id="PS00026">
    <property type="entry name" value="CHIT_BIND_I_1"/>
    <property type="match status" value="1"/>
</dbReference>
<organism evidence="6 7">
    <name type="scientific">Linum trigynum</name>
    <dbReference type="NCBI Taxonomy" id="586398"/>
    <lineage>
        <taxon>Eukaryota</taxon>
        <taxon>Viridiplantae</taxon>
        <taxon>Streptophyta</taxon>
        <taxon>Embryophyta</taxon>
        <taxon>Tracheophyta</taxon>
        <taxon>Spermatophyta</taxon>
        <taxon>Magnoliopsida</taxon>
        <taxon>eudicotyledons</taxon>
        <taxon>Gunneridae</taxon>
        <taxon>Pentapetalae</taxon>
        <taxon>rosids</taxon>
        <taxon>fabids</taxon>
        <taxon>Malpighiales</taxon>
        <taxon>Linaceae</taxon>
        <taxon>Linum</taxon>
    </lineage>
</organism>
<dbReference type="GO" id="GO:0008061">
    <property type="term" value="F:chitin binding"/>
    <property type="evidence" value="ECO:0007669"/>
    <property type="project" value="UniProtKB-UniRule"/>
</dbReference>
<dbReference type="EMBL" id="OZ034814">
    <property type="protein sequence ID" value="CAL1363700.1"/>
    <property type="molecule type" value="Genomic_DNA"/>
</dbReference>
<accession>A0AAV2D1V3</accession>
<keyword evidence="7" id="KW-1185">Reference proteome</keyword>
<feature type="disulfide bond" evidence="3">
    <location>
        <begin position="71"/>
        <end position="83"/>
    </location>
</feature>
<keyword evidence="1 3" id="KW-0147">Chitin-binding</keyword>